<gene>
    <name evidence="2" type="ORF">EV186_1011074</name>
</gene>
<comment type="caution">
    <text evidence="2">The sequence shown here is derived from an EMBL/GenBank/DDBJ whole genome shotgun (WGS) entry which is preliminary data.</text>
</comment>
<dbReference type="EMBL" id="SNXZ01000001">
    <property type="protein sequence ID" value="TDQ05109.1"/>
    <property type="molecule type" value="Genomic_DNA"/>
</dbReference>
<dbReference type="Proteomes" id="UP000295444">
    <property type="component" value="Unassembled WGS sequence"/>
</dbReference>
<keyword evidence="1" id="KW-0472">Membrane</keyword>
<keyword evidence="1" id="KW-1133">Transmembrane helix</keyword>
<organism evidence="2 3">
    <name type="scientific">Labedaea rhizosphaerae</name>
    <dbReference type="NCBI Taxonomy" id="598644"/>
    <lineage>
        <taxon>Bacteria</taxon>
        <taxon>Bacillati</taxon>
        <taxon>Actinomycetota</taxon>
        <taxon>Actinomycetes</taxon>
        <taxon>Pseudonocardiales</taxon>
        <taxon>Pseudonocardiaceae</taxon>
        <taxon>Labedaea</taxon>
    </lineage>
</organism>
<proteinExistence type="predicted"/>
<feature type="transmembrane region" description="Helical" evidence="1">
    <location>
        <begin position="6"/>
        <end position="27"/>
    </location>
</feature>
<name>A0A4R6SLW4_LABRH</name>
<evidence type="ECO:0000313" key="3">
    <source>
        <dbReference type="Proteomes" id="UP000295444"/>
    </source>
</evidence>
<evidence type="ECO:0000256" key="1">
    <source>
        <dbReference type="SAM" id="Phobius"/>
    </source>
</evidence>
<sequence length="37" mass="3728">MELVGIAALFVVLAVLAAVPLLILLNAGPGRGKRPSS</sequence>
<protein>
    <submittedName>
        <fullName evidence="2">Uncharacterized protein</fullName>
    </submittedName>
</protein>
<keyword evidence="3" id="KW-1185">Reference proteome</keyword>
<accession>A0A4R6SLW4</accession>
<dbReference type="AlphaFoldDB" id="A0A4R6SLW4"/>
<evidence type="ECO:0000313" key="2">
    <source>
        <dbReference type="EMBL" id="TDQ05109.1"/>
    </source>
</evidence>
<keyword evidence="1" id="KW-0812">Transmembrane</keyword>
<reference evidence="2 3" key="1">
    <citation type="submission" date="2019-03" db="EMBL/GenBank/DDBJ databases">
        <title>Genomic Encyclopedia of Type Strains, Phase IV (KMG-IV): sequencing the most valuable type-strain genomes for metagenomic binning, comparative biology and taxonomic classification.</title>
        <authorList>
            <person name="Goeker M."/>
        </authorList>
    </citation>
    <scope>NUCLEOTIDE SEQUENCE [LARGE SCALE GENOMIC DNA]</scope>
    <source>
        <strain evidence="2 3">DSM 45361</strain>
    </source>
</reference>